<dbReference type="SUPFAM" id="SSF50677">
    <property type="entry name" value="ValRS/IleRS/LeuRS editing domain"/>
    <property type="match status" value="1"/>
</dbReference>
<organism evidence="13 14">
    <name type="scientific">Nanobdella aerobiophila</name>
    <dbReference type="NCBI Taxonomy" id="2586965"/>
    <lineage>
        <taxon>Archaea</taxon>
        <taxon>Nanobdellota</taxon>
        <taxon>Nanobdellia</taxon>
        <taxon>Nanobdellales</taxon>
        <taxon>Nanobdellaceae</taxon>
        <taxon>Nanobdella</taxon>
    </lineage>
</organism>
<dbReference type="EMBL" id="AP019769">
    <property type="protein sequence ID" value="BBL45196.1"/>
    <property type="molecule type" value="Genomic_DNA"/>
</dbReference>
<dbReference type="PANTHER" id="PTHR42780">
    <property type="entry name" value="SOLEUCYL-TRNA SYNTHETASE"/>
    <property type="match status" value="1"/>
</dbReference>
<dbReference type="PANTHER" id="PTHR42780:SF1">
    <property type="entry name" value="ISOLEUCINE--TRNA LIGASE, CYTOPLASMIC"/>
    <property type="match status" value="1"/>
</dbReference>
<evidence type="ECO:0000256" key="10">
    <source>
        <dbReference type="SAM" id="Coils"/>
    </source>
</evidence>
<evidence type="ECO:0000256" key="3">
    <source>
        <dbReference type="ARBA" id="ARBA00022741"/>
    </source>
</evidence>
<proteinExistence type="inferred from homology"/>
<dbReference type="InterPro" id="IPR009008">
    <property type="entry name" value="Val/Leu/Ile-tRNA-synth_edit"/>
</dbReference>
<dbReference type="GO" id="GO:0006428">
    <property type="term" value="P:isoleucyl-tRNA aminoacylation"/>
    <property type="evidence" value="ECO:0007669"/>
    <property type="project" value="UniProtKB-UniRule"/>
</dbReference>
<dbReference type="InterPro" id="IPR023586">
    <property type="entry name" value="Ile-tRNA-ligase_type2"/>
</dbReference>
<dbReference type="GO" id="GO:0005524">
    <property type="term" value="F:ATP binding"/>
    <property type="evidence" value="ECO:0007669"/>
    <property type="project" value="UniProtKB-KW"/>
</dbReference>
<dbReference type="InterPro" id="IPR013155">
    <property type="entry name" value="M/V/L/I-tRNA-synth_anticd-bd"/>
</dbReference>
<dbReference type="InterPro" id="IPR014729">
    <property type="entry name" value="Rossmann-like_a/b/a_fold"/>
</dbReference>
<dbReference type="Pfam" id="PF00133">
    <property type="entry name" value="tRNA-synt_1"/>
    <property type="match status" value="2"/>
</dbReference>
<dbReference type="Proteomes" id="UP001055553">
    <property type="component" value="Chromosome"/>
</dbReference>
<dbReference type="KEGG" id="naer:MJ1_0015"/>
<keyword evidence="4 9" id="KW-0067">ATP-binding</keyword>
<keyword evidence="10" id="KW-0175">Coiled coil</keyword>
<keyword evidence="2 9" id="KW-0436">Ligase</keyword>
<dbReference type="Pfam" id="PF08264">
    <property type="entry name" value="Anticodon_1"/>
    <property type="match status" value="1"/>
</dbReference>
<dbReference type="GO" id="GO:0005737">
    <property type="term" value="C:cytoplasm"/>
    <property type="evidence" value="ECO:0007669"/>
    <property type="project" value="UniProtKB-UniRule"/>
</dbReference>
<keyword evidence="5 9" id="KW-0648">Protein biosynthesis</keyword>
<dbReference type="SUPFAM" id="SSF47323">
    <property type="entry name" value="Anticodon-binding domain of a subclass of class I aminoacyl-tRNA synthetases"/>
    <property type="match status" value="1"/>
</dbReference>
<keyword evidence="6 9" id="KW-0030">Aminoacyl-tRNA synthetase</keyword>
<evidence type="ECO:0000259" key="11">
    <source>
        <dbReference type="Pfam" id="PF00133"/>
    </source>
</evidence>
<dbReference type="Gene3D" id="3.40.50.620">
    <property type="entry name" value="HUPs"/>
    <property type="match status" value="3"/>
</dbReference>
<evidence type="ECO:0000259" key="12">
    <source>
        <dbReference type="Pfam" id="PF08264"/>
    </source>
</evidence>
<sequence length="1071" mass="129127">MNINWNKSLEEEVRKFWRENFIYEKWILRNINKETFKFLEGPPYTTGMPHIGHAFNRTMKDIIIRYYNKKGYNIKNQAGFDMHGLPIEEKVEEKLKLKDKREIYEIGVENFIRECFNFAYGSMNEFSKFYEDIAHWVDTDNPYLPITNEYIEKVWEALARGYEKNLVYEDKKPVWWCPRCQTTLSKQEIELGYEDPMYKKSIDNAIYVKFKSKNIKDTYFIIWTTTPWTLVYNLGIMINPELKYVKIKVPRVYIKELELDYNNHKTLRMDIEKEDNYEYWIIAKDALERLINKLNINYEIIEEYDGKDLEFEEYYPVFYEELNTYLDNIRNKEAGAFRLWLSKEYVNSLEGTGLVHAAPGCGPEDYEVGRKYNVSAFNTTDETGTIKELPYFNDLKAKKDDYEFIKKLIEKKALLYFEWYEHDYPICWRCRTKAIIRTTFQWFINVAKMKEKLLLDVEKVKFISEAAKNGFVNIIKSAPDWVISRQRFWGLTLPIWRDKNGHTKFVRDLEELSNLTGKEFKKIYIIIKYNDYAEKMLKRYHNREFIYEKDIKSKEEIINIFNKYNNNDIIIVNNFNKDLLKDLNELYYVRSYGNRDYEIIYLYNYNLHRPHVDKYTFKCYICGEEMKRIPDVIDVWVDSGSATFATNNYPVDFITENYDQIKGWFYSLAVLGELYYDDIPYRNVYVGGYVNDALGRKMSKSLGNGVSPYEVIDKYGSDALRLYLGTIVEAYQDIAFKWEDLKTRYQSLNILINIYTYLIEYSRYYNINPAKLNINKFRWEDGYILNLIERSKRDIYYNLDQFNIWESGRILQKMINELSRFYIKSVRERIKQDPETVLYIIYRSLLEILNISAIIVPHISEYIYQKLREEYKLNEESILLIDIYKVNEELINDKIEEEHELFNYIIETGLRLRNELKINIRKPLKSIYIYSKSFSEALLSLINNKDINQLIKDYLNVKEIIYQDPDKDYIELNDIKIGYDINSYPELEEEWLYREIRRRIQDIRKENKLRKGQRAKIEIYSDNKVKDIILKYKDNLEKETDSTITIKDSKDSLNRSESIYEMEFFYNINIL</sequence>
<evidence type="ECO:0000256" key="2">
    <source>
        <dbReference type="ARBA" id="ARBA00022598"/>
    </source>
</evidence>
<accession>A0A915SKA5</accession>
<evidence type="ECO:0000256" key="6">
    <source>
        <dbReference type="ARBA" id="ARBA00023146"/>
    </source>
</evidence>
<protein>
    <recommendedName>
        <fullName evidence="1 8">Isoleucine--tRNA ligase</fullName>
        <ecNumber evidence="1 8">6.1.1.5</ecNumber>
    </recommendedName>
</protein>
<dbReference type="GO" id="GO:0004822">
    <property type="term" value="F:isoleucine-tRNA ligase activity"/>
    <property type="evidence" value="ECO:0007669"/>
    <property type="project" value="UniProtKB-UniRule"/>
</dbReference>
<dbReference type="InterPro" id="IPR009080">
    <property type="entry name" value="tRNAsynth_Ia_anticodon-bd"/>
</dbReference>
<feature type="domain" description="Aminoacyl-tRNA synthetase class Ia" evidence="11">
    <location>
        <begin position="14"/>
        <end position="539"/>
    </location>
</feature>
<evidence type="ECO:0000313" key="14">
    <source>
        <dbReference type="Proteomes" id="UP001055553"/>
    </source>
</evidence>
<dbReference type="RefSeq" id="WP_258393238.1">
    <property type="nucleotide sequence ID" value="NZ_AP019769.1"/>
</dbReference>
<gene>
    <name evidence="13" type="ORF">MJ1_0015</name>
</gene>
<evidence type="ECO:0000256" key="5">
    <source>
        <dbReference type="ARBA" id="ARBA00022917"/>
    </source>
</evidence>
<reference evidence="14" key="1">
    <citation type="journal article" date="2022" name="Int. J. Syst. Evol. Microbiol.">
        <title>Nanobdella aerobiophila gen. nov., sp. nov., a thermoacidophilic, obligate ectosymbiotic archaeon, and proposal of Nanobdellaceae fam. nov., Nanobdellales ord. nov. and Nanobdellia class. nov.</title>
        <authorList>
            <person name="Kato S."/>
            <person name="Ogasawara A."/>
            <person name="Itoh T."/>
            <person name="Sakai H.D."/>
            <person name="Shimizu M."/>
            <person name="Yuki M."/>
            <person name="Kaneko M."/>
            <person name="Takashina T."/>
            <person name="Ohkuma M."/>
        </authorList>
    </citation>
    <scope>NUCLEOTIDE SEQUENCE [LARGE SCALE GENOMIC DNA]</scope>
    <source>
        <strain evidence="14">MJ1</strain>
    </source>
</reference>
<keyword evidence="14" id="KW-1185">Reference proteome</keyword>
<dbReference type="InterPro" id="IPR002301">
    <property type="entry name" value="Ile-tRNA-ligase"/>
</dbReference>
<dbReference type="EC" id="6.1.1.5" evidence="1 8"/>
<feature type="domain" description="Aminoacyl-tRNA synthetase class Ia" evidence="11">
    <location>
        <begin position="624"/>
        <end position="735"/>
    </location>
</feature>
<dbReference type="PRINTS" id="PR00984">
    <property type="entry name" value="TRNASYNTHILE"/>
</dbReference>
<dbReference type="Gene3D" id="1.10.730.10">
    <property type="entry name" value="Isoleucyl-tRNA Synthetase, Domain 1"/>
    <property type="match status" value="1"/>
</dbReference>
<evidence type="ECO:0000256" key="4">
    <source>
        <dbReference type="ARBA" id="ARBA00022840"/>
    </source>
</evidence>
<dbReference type="GO" id="GO:0002161">
    <property type="term" value="F:aminoacyl-tRNA deacylase activity"/>
    <property type="evidence" value="ECO:0007669"/>
    <property type="project" value="InterPro"/>
</dbReference>
<comment type="similarity">
    <text evidence="9">Belongs to the class-I aminoacyl-tRNA synthetase family.</text>
</comment>
<dbReference type="Pfam" id="PF19302">
    <property type="entry name" value="DUF5915"/>
    <property type="match status" value="1"/>
</dbReference>
<keyword evidence="3 9" id="KW-0547">Nucleotide-binding</keyword>
<dbReference type="NCBIfam" id="TIGR00392">
    <property type="entry name" value="ileS"/>
    <property type="match status" value="1"/>
</dbReference>
<dbReference type="AlphaFoldDB" id="A0A915SKA5"/>
<name>A0A915SKA5_9ARCH</name>
<comment type="catalytic activity">
    <reaction evidence="7">
        <text>tRNA(Ile) + L-isoleucine + ATP = L-isoleucyl-tRNA(Ile) + AMP + diphosphate</text>
        <dbReference type="Rhea" id="RHEA:11060"/>
        <dbReference type="Rhea" id="RHEA-COMP:9666"/>
        <dbReference type="Rhea" id="RHEA-COMP:9695"/>
        <dbReference type="ChEBI" id="CHEBI:30616"/>
        <dbReference type="ChEBI" id="CHEBI:33019"/>
        <dbReference type="ChEBI" id="CHEBI:58045"/>
        <dbReference type="ChEBI" id="CHEBI:78442"/>
        <dbReference type="ChEBI" id="CHEBI:78528"/>
        <dbReference type="ChEBI" id="CHEBI:456215"/>
        <dbReference type="EC" id="6.1.1.5"/>
    </reaction>
</comment>
<evidence type="ECO:0000256" key="8">
    <source>
        <dbReference type="NCBIfam" id="TIGR00392"/>
    </source>
</evidence>
<evidence type="ECO:0000256" key="9">
    <source>
        <dbReference type="RuleBase" id="RU363035"/>
    </source>
</evidence>
<dbReference type="InterPro" id="IPR001412">
    <property type="entry name" value="aa-tRNA-synth_I_CS"/>
</dbReference>
<feature type="domain" description="Methionyl/Valyl/Leucyl/Isoleucyl-tRNA synthetase anticodon-binding" evidence="12">
    <location>
        <begin position="781"/>
        <end position="926"/>
    </location>
</feature>
<evidence type="ECO:0000256" key="7">
    <source>
        <dbReference type="ARBA" id="ARBA00048359"/>
    </source>
</evidence>
<dbReference type="GeneID" id="74567967"/>
<feature type="coiled-coil region" evidence="10">
    <location>
        <begin position="254"/>
        <end position="304"/>
    </location>
</feature>
<dbReference type="PROSITE" id="PS00178">
    <property type="entry name" value="AA_TRNA_LIGASE_I"/>
    <property type="match status" value="1"/>
</dbReference>
<evidence type="ECO:0000313" key="13">
    <source>
        <dbReference type="EMBL" id="BBL45196.1"/>
    </source>
</evidence>
<dbReference type="InterPro" id="IPR002300">
    <property type="entry name" value="aa-tRNA-synth_Ia"/>
</dbReference>
<evidence type="ECO:0000256" key="1">
    <source>
        <dbReference type="ARBA" id="ARBA00013165"/>
    </source>
</evidence>
<dbReference type="SUPFAM" id="SSF52374">
    <property type="entry name" value="Nucleotidylyl transferase"/>
    <property type="match status" value="1"/>
</dbReference>